<dbReference type="HOGENOM" id="CLU_2933524_0_0_11"/>
<accession>Q8FTS4</accession>
<evidence type="ECO:0000313" key="1">
    <source>
        <dbReference type="EMBL" id="BAC18297.1"/>
    </source>
</evidence>
<dbReference type="AlphaFoldDB" id="Q8FTS4"/>
<sequence length="60" mass="6428">MPVAQAPFETPTVITVCAAVVRVVSGGGRRGIRVHPTRQFLCHVGGCLSWSMELFEGDLS</sequence>
<proteinExistence type="predicted"/>
<dbReference type="KEGG" id="cef:CE1487"/>
<name>Q8FTS4_COREF</name>
<protein>
    <submittedName>
        <fullName evidence="1">Uncharacterized protein</fullName>
    </submittedName>
</protein>
<dbReference type="EMBL" id="BA000035">
    <property type="protein sequence ID" value="BAC18297.1"/>
    <property type="molecule type" value="Genomic_DNA"/>
</dbReference>
<keyword evidence="2" id="KW-1185">Reference proteome</keyword>
<evidence type="ECO:0000313" key="2">
    <source>
        <dbReference type="Proteomes" id="UP000001409"/>
    </source>
</evidence>
<reference evidence="1 2" key="1">
    <citation type="journal article" date="2003" name="Genome Res.">
        <title>Comparative complete genome sequence analysis of the amino acid replacements responsible for the thermostability of Corynebacterium efficiens.</title>
        <authorList>
            <person name="Nishio Y."/>
            <person name="Nakamura Y."/>
            <person name="Kawarabayasi Y."/>
            <person name="Usuda Y."/>
            <person name="Kimura E."/>
            <person name="Sugimoto S."/>
            <person name="Matsui K."/>
            <person name="Yamagishi A."/>
            <person name="Kikuchi H."/>
            <person name="Ikeo K."/>
            <person name="Gojobori T."/>
        </authorList>
    </citation>
    <scope>NUCLEOTIDE SEQUENCE [LARGE SCALE GENOMIC DNA]</scope>
    <source>
        <strain evidence="2">DSM 44549 / YS-314 / AJ 12310 / JCM 11189 / NBRC 100395</strain>
    </source>
</reference>
<organism evidence="1 2">
    <name type="scientific">Corynebacterium efficiens (strain DSM 44549 / YS-314 / AJ 12310 / JCM 11189 / NBRC 100395)</name>
    <dbReference type="NCBI Taxonomy" id="196164"/>
    <lineage>
        <taxon>Bacteria</taxon>
        <taxon>Bacillati</taxon>
        <taxon>Actinomycetota</taxon>
        <taxon>Actinomycetes</taxon>
        <taxon>Mycobacteriales</taxon>
        <taxon>Corynebacteriaceae</taxon>
        <taxon>Corynebacterium</taxon>
    </lineage>
</organism>
<dbReference type="Proteomes" id="UP000001409">
    <property type="component" value="Chromosome"/>
</dbReference>